<organism evidence="3 4">
    <name type="scientific">Paenibacillus gyeongsangnamensis</name>
    <dbReference type="NCBI Taxonomy" id="3388067"/>
    <lineage>
        <taxon>Bacteria</taxon>
        <taxon>Bacillati</taxon>
        <taxon>Bacillota</taxon>
        <taxon>Bacilli</taxon>
        <taxon>Bacillales</taxon>
        <taxon>Paenibacillaceae</taxon>
        <taxon>Paenibacillus</taxon>
    </lineage>
</organism>
<evidence type="ECO:0000313" key="4">
    <source>
        <dbReference type="Proteomes" id="UP001527882"/>
    </source>
</evidence>
<reference evidence="3 4" key="1">
    <citation type="submission" date="2022-12" db="EMBL/GenBank/DDBJ databases">
        <title>Draft genome sequence of Paenibacillus sp. dW9.</title>
        <authorList>
            <person name="Choi E.-W."/>
            <person name="Kim D.-U."/>
        </authorList>
    </citation>
    <scope>NUCLEOTIDE SEQUENCE [LARGE SCALE GENOMIC DNA]</scope>
    <source>
        <strain evidence="4">dW9</strain>
    </source>
</reference>
<accession>A0ABT4Q924</accession>
<keyword evidence="1" id="KW-0812">Transmembrane</keyword>
<dbReference type="EMBL" id="JAQAGZ010000008">
    <property type="protein sequence ID" value="MCZ8513384.1"/>
    <property type="molecule type" value="Genomic_DNA"/>
</dbReference>
<dbReference type="Proteomes" id="UP001527882">
    <property type="component" value="Unassembled WGS sequence"/>
</dbReference>
<dbReference type="InterPro" id="IPR045679">
    <property type="entry name" value="DUF6199"/>
</dbReference>
<comment type="caution">
    <text evidence="3">The sequence shown here is derived from an EMBL/GenBank/DDBJ whole genome shotgun (WGS) entry which is preliminary data.</text>
</comment>
<evidence type="ECO:0000259" key="2">
    <source>
        <dbReference type="Pfam" id="PF19701"/>
    </source>
</evidence>
<feature type="transmembrane region" description="Helical" evidence="1">
    <location>
        <begin position="40"/>
        <end position="61"/>
    </location>
</feature>
<feature type="domain" description="DUF6199" evidence="2">
    <location>
        <begin position="4"/>
        <end position="61"/>
    </location>
</feature>
<protein>
    <recommendedName>
        <fullName evidence="2">DUF6199 domain-containing protein</fullName>
    </recommendedName>
</protein>
<evidence type="ECO:0000313" key="3">
    <source>
        <dbReference type="EMBL" id="MCZ8513384.1"/>
    </source>
</evidence>
<keyword evidence="4" id="KW-1185">Reference proteome</keyword>
<sequence>METLAIFLVLIGLFNLFAPRAAWFASIGWKIRNAEPSDAYLIMHRFGGGIACIVAIAIIIAGTGHKEISTKEINNGFSKNLSQLQAEQGITLTGFASDPQNGLFKIGIGIDSSKMTAVHLKEVVESYLKSVAAMTSEHDWKKLLKPYHVQIEEIGNNSSNGKLLADKPVGGIELIWKE</sequence>
<name>A0ABT4Q924_9BACL</name>
<keyword evidence="1" id="KW-0472">Membrane</keyword>
<evidence type="ECO:0000256" key="1">
    <source>
        <dbReference type="SAM" id="Phobius"/>
    </source>
</evidence>
<keyword evidence="1" id="KW-1133">Transmembrane helix</keyword>
<dbReference type="RefSeq" id="WP_269881901.1">
    <property type="nucleotide sequence ID" value="NZ_JAQAGZ010000008.1"/>
</dbReference>
<proteinExistence type="predicted"/>
<gene>
    <name evidence="3" type="ORF">O9H85_13290</name>
</gene>
<dbReference type="Pfam" id="PF19701">
    <property type="entry name" value="DUF6199"/>
    <property type="match status" value="1"/>
</dbReference>